<dbReference type="EMBL" id="BATC01000035">
    <property type="protein sequence ID" value="GAD59684.1"/>
    <property type="molecule type" value="Genomic_DNA"/>
</dbReference>
<reference evidence="7" key="1">
    <citation type="journal article" date="2013" name="Genome Announc.">
        <title>Draft Genome Sequence of the Dimorphic Prosthecate Bacterium Brevundimonas abyssalis TAR-001T.</title>
        <authorList>
            <person name="Tsubouchi T."/>
            <person name="Nishi S."/>
            <person name="Usui K."/>
            <person name="Shimane Y."/>
            <person name="Takaki Y."/>
            <person name="Maruyama T."/>
            <person name="Hatada Y."/>
        </authorList>
    </citation>
    <scope>NUCLEOTIDE SEQUENCE [LARGE SCALE GENOMIC DNA]</scope>
    <source>
        <strain evidence="7">TAR-001</strain>
    </source>
</reference>
<keyword evidence="6" id="KW-0449">Lipoprotein</keyword>
<dbReference type="GO" id="GO:0008234">
    <property type="term" value="F:cysteine-type peptidase activity"/>
    <property type="evidence" value="ECO:0007669"/>
    <property type="project" value="UniProtKB-KW"/>
</dbReference>
<gene>
    <name evidence="6" type="ORF">MBEBAB_1934</name>
</gene>
<dbReference type="PROSITE" id="PS51935">
    <property type="entry name" value="NLPC_P60"/>
    <property type="match status" value="1"/>
</dbReference>
<feature type="domain" description="NlpC/P60" evidence="5">
    <location>
        <begin position="168"/>
        <end position="283"/>
    </location>
</feature>
<keyword evidence="4" id="KW-0788">Thiol protease</keyword>
<dbReference type="AlphaFoldDB" id="A0A8E0NC67"/>
<dbReference type="InterPro" id="IPR041382">
    <property type="entry name" value="SH3_16"/>
</dbReference>
<evidence type="ECO:0000256" key="4">
    <source>
        <dbReference type="ARBA" id="ARBA00022807"/>
    </source>
</evidence>
<sequence length="283" mass="30155">MKLPIHGPRSLSLPSAHDPRVTLARPDLAEQALEGVLEAGQYRAVTPMQCVLPTTPVRDGADDAAVLIDQLASGKFFDVLEISGGWAWGRSRRDGVVGHVAVEGLTEEVLEPTHRVASVDAPILDAPDDAPHAVLTLNALVSVLEVQGGFARVARLAGSLWPKWPISTPFDAEPAAVAERFVGAPFQPGGRDRTGLDAPALVQQALYACGLGCPRAADQQQTLGRAAAAETLMRGDLIFWPDHVAMMLDAERLIHADPDRGVAVETLADAVSRRDQPSACRRL</sequence>
<dbReference type="InterPro" id="IPR000064">
    <property type="entry name" value="NLP_P60_dom"/>
</dbReference>
<dbReference type="InterPro" id="IPR051794">
    <property type="entry name" value="PG_Endopeptidase_C40"/>
</dbReference>
<evidence type="ECO:0000256" key="1">
    <source>
        <dbReference type="ARBA" id="ARBA00007074"/>
    </source>
</evidence>
<dbReference type="SUPFAM" id="SSF54001">
    <property type="entry name" value="Cysteine proteinases"/>
    <property type="match status" value="1"/>
</dbReference>
<comment type="similarity">
    <text evidence="1">Belongs to the peptidase C40 family.</text>
</comment>
<dbReference type="Pfam" id="PF00877">
    <property type="entry name" value="NLPC_P60"/>
    <property type="match status" value="1"/>
</dbReference>
<dbReference type="PANTHER" id="PTHR47359:SF3">
    <property type="entry name" value="NLP_P60 DOMAIN-CONTAINING PROTEIN-RELATED"/>
    <property type="match status" value="1"/>
</dbReference>
<protein>
    <submittedName>
        <fullName evidence="6">NLP/P60 family lipoprotein</fullName>
    </submittedName>
</protein>
<evidence type="ECO:0000313" key="6">
    <source>
        <dbReference type="EMBL" id="GAD59684.1"/>
    </source>
</evidence>
<dbReference type="Proteomes" id="UP000016569">
    <property type="component" value="Unassembled WGS sequence"/>
</dbReference>
<keyword evidence="2" id="KW-0645">Protease</keyword>
<dbReference type="InterPro" id="IPR038765">
    <property type="entry name" value="Papain-like_cys_pep_sf"/>
</dbReference>
<dbReference type="PANTHER" id="PTHR47359">
    <property type="entry name" value="PEPTIDOGLYCAN DL-ENDOPEPTIDASE CWLO"/>
    <property type="match status" value="1"/>
</dbReference>
<accession>A0A8E0NC67</accession>
<evidence type="ECO:0000313" key="7">
    <source>
        <dbReference type="Proteomes" id="UP000016569"/>
    </source>
</evidence>
<proteinExistence type="inferred from homology"/>
<keyword evidence="3" id="KW-0378">Hydrolase</keyword>
<comment type="caution">
    <text evidence="6">The sequence shown here is derived from an EMBL/GenBank/DDBJ whole genome shotgun (WGS) entry which is preliminary data.</text>
</comment>
<dbReference type="GO" id="GO:0006508">
    <property type="term" value="P:proteolysis"/>
    <property type="evidence" value="ECO:0007669"/>
    <property type="project" value="UniProtKB-KW"/>
</dbReference>
<dbReference type="Gene3D" id="3.90.1720.10">
    <property type="entry name" value="endopeptidase domain like (from Nostoc punctiforme)"/>
    <property type="match status" value="1"/>
</dbReference>
<name>A0A8E0NC67_9CAUL</name>
<organism evidence="6 7">
    <name type="scientific">Brevundimonas abyssalis TAR-001</name>
    <dbReference type="NCBI Taxonomy" id="1391729"/>
    <lineage>
        <taxon>Bacteria</taxon>
        <taxon>Pseudomonadati</taxon>
        <taxon>Pseudomonadota</taxon>
        <taxon>Alphaproteobacteria</taxon>
        <taxon>Caulobacterales</taxon>
        <taxon>Caulobacteraceae</taxon>
        <taxon>Brevundimonas</taxon>
    </lineage>
</organism>
<evidence type="ECO:0000256" key="2">
    <source>
        <dbReference type="ARBA" id="ARBA00022670"/>
    </source>
</evidence>
<evidence type="ECO:0000259" key="5">
    <source>
        <dbReference type="PROSITE" id="PS51935"/>
    </source>
</evidence>
<keyword evidence="7" id="KW-1185">Reference proteome</keyword>
<dbReference type="Pfam" id="PF18348">
    <property type="entry name" value="SH3_16"/>
    <property type="match status" value="1"/>
</dbReference>
<evidence type="ECO:0000256" key="3">
    <source>
        <dbReference type="ARBA" id="ARBA00022801"/>
    </source>
</evidence>